<dbReference type="OrthoDB" id="10251424at2759"/>
<dbReference type="Gene3D" id="3.30.830.10">
    <property type="entry name" value="Metalloenzyme, LuxS/M16 peptidase-like"/>
    <property type="match status" value="1"/>
</dbReference>
<dbReference type="PANTHER" id="PTHR11851:SF149">
    <property type="entry name" value="GH01077P"/>
    <property type="match status" value="1"/>
</dbReference>
<dbReference type="GO" id="GO:0005739">
    <property type="term" value="C:mitochondrion"/>
    <property type="evidence" value="ECO:0007669"/>
    <property type="project" value="TreeGrafter"/>
</dbReference>
<dbReference type="Pfam" id="PF00675">
    <property type="entry name" value="Peptidase_M16"/>
    <property type="match status" value="1"/>
</dbReference>
<comment type="caution">
    <text evidence="7">The sequence shown here is derived from an EMBL/GenBank/DDBJ whole genome shotgun (WGS) entry which is preliminary data.</text>
</comment>
<keyword evidence="1" id="KW-0645">Protease</keyword>
<reference evidence="7 8" key="1">
    <citation type="journal article" date="2018" name="PLoS ONE">
        <title>The draft genome of Kipferlia bialata reveals reductive genome evolution in fornicate parasites.</title>
        <authorList>
            <person name="Tanifuji G."/>
            <person name="Takabayashi S."/>
            <person name="Kume K."/>
            <person name="Takagi M."/>
            <person name="Nakayama T."/>
            <person name="Kamikawa R."/>
            <person name="Inagaki Y."/>
            <person name="Hashimoto T."/>
        </authorList>
    </citation>
    <scope>NUCLEOTIDE SEQUENCE [LARGE SCALE GENOMIC DNA]</scope>
    <source>
        <strain evidence="7">NY0173</strain>
    </source>
</reference>
<keyword evidence="2" id="KW-0479">Metal-binding</keyword>
<evidence type="ECO:0000256" key="2">
    <source>
        <dbReference type="ARBA" id="ARBA00022723"/>
    </source>
</evidence>
<name>A0A9K3CUZ4_9EUKA</name>
<dbReference type="EMBL" id="BDIP01001141">
    <property type="protein sequence ID" value="GIQ83686.1"/>
    <property type="molecule type" value="Genomic_DNA"/>
</dbReference>
<evidence type="ECO:0000313" key="7">
    <source>
        <dbReference type="EMBL" id="GIQ83686.1"/>
    </source>
</evidence>
<dbReference type="AlphaFoldDB" id="A0A9K3CUZ4"/>
<sequence length="477" mass="51353">MSVSPVRVLHKGLGPLAPLTVAMLFNTGSMLESPEEHGAAHLLEHLCFKGTESLPSTHSLFAHVEQRGLALDAYTAREATMFLARAPEAEQVSECTQLLADMLVSDLAPSVIDQERATVLAEGNEVAADPFETLMDLLHVAMYRDTSSLHASGDASGVLTFNRPVLGTRTTIQDGLKKDLLLKFRSKAHTNSHATLLVMGPEGEIDHHTPSIHLASPMIQEGTDKTEGGRLPSRSDEERCLVREYHPRAMHSMVPTVHFALSLPMPSPQSHAFPASFGLSAALTAALPLPFRCVMSSTPVCDVIHSCMLAAEERAQDDIYAGGVAATIAANTTTGLSIAQQMAPCLHTKYEDTDTLIREIFQPVSVSMMTSPSCPISRGSGEETKNDVYLSGACSHAPTKSTLDWGLERDIAFAALVEGVAVPHAKDLPAHDASSPDTVMALDVGFGRVQREIPLDTEGLDLPTLEEMRDVIFYGPY</sequence>
<gene>
    <name evidence="7" type="ORF">KIPB_005042</name>
</gene>
<dbReference type="Proteomes" id="UP000265618">
    <property type="component" value="Unassembled WGS sequence"/>
</dbReference>
<dbReference type="GO" id="GO:0004222">
    <property type="term" value="F:metalloendopeptidase activity"/>
    <property type="evidence" value="ECO:0007669"/>
    <property type="project" value="InterPro"/>
</dbReference>
<evidence type="ECO:0000313" key="8">
    <source>
        <dbReference type="Proteomes" id="UP000265618"/>
    </source>
</evidence>
<dbReference type="SUPFAM" id="SSF63411">
    <property type="entry name" value="LuxS/MPP-like metallohydrolase"/>
    <property type="match status" value="1"/>
</dbReference>
<dbReference type="PROSITE" id="PS00143">
    <property type="entry name" value="INSULINASE"/>
    <property type="match status" value="1"/>
</dbReference>
<proteinExistence type="predicted"/>
<dbReference type="GO" id="GO:0006508">
    <property type="term" value="P:proteolysis"/>
    <property type="evidence" value="ECO:0007669"/>
    <property type="project" value="UniProtKB-KW"/>
</dbReference>
<evidence type="ECO:0000256" key="3">
    <source>
        <dbReference type="ARBA" id="ARBA00022801"/>
    </source>
</evidence>
<evidence type="ECO:0000259" key="6">
    <source>
        <dbReference type="Pfam" id="PF00675"/>
    </source>
</evidence>
<keyword evidence="8" id="KW-1185">Reference proteome</keyword>
<dbReference type="InterPro" id="IPR011765">
    <property type="entry name" value="Pept_M16_N"/>
</dbReference>
<protein>
    <recommendedName>
        <fullName evidence="6">Peptidase M16 N-terminal domain-containing protein</fullName>
    </recommendedName>
</protein>
<organism evidence="7 8">
    <name type="scientific">Kipferlia bialata</name>
    <dbReference type="NCBI Taxonomy" id="797122"/>
    <lineage>
        <taxon>Eukaryota</taxon>
        <taxon>Metamonada</taxon>
        <taxon>Carpediemonas-like organisms</taxon>
        <taxon>Kipferlia</taxon>
    </lineage>
</organism>
<evidence type="ECO:0000256" key="4">
    <source>
        <dbReference type="ARBA" id="ARBA00022833"/>
    </source>
</evidence>
<evidence type="ECO:0000256" key="1">
    <source>
        <dbReference type="ARBA" id="ARBA00022670"/>
    </source>
</evidence>
<dbReference type="GO" id="GO:0046872">
    <property type="term" value="F:metal ion binding"/>
    <property type="evidence" value="ECO:0007669"/>
    <property type="project" value="UniProtKB-KW"/>
</dbReference>
<keyword evidence="3" id="KW-0378">Hydrolase</keyword>
<feature type="domain" description="Peptidase M16 N-terminal" evidence="6">
    <location>
        <begin position="20"/>
        <end position="146"/>
    </location>
</feature>
<accession>A0A9K3CUZ4</accession>
<keyword evidence="4" id="KW-0862">Zinc</keyword>
<dbReference type="InterPro" id="IPR001431">
    <property type="entry name" value="Pept_M16_Zn_BS"/>
</dbReference>
<dbReference type="PANTHER" id="PTHR11851">
    <property type="entry name" value="METALLOPROTEASE"/>
    <property type="match status" value="1"/>
</dbReference>
<evidence type="ECO:0000256" key="5">
    <source>
        <dbReference type="ARBA" id="ARBA00023049"/>
    </source>
</evidence>
<keyword evidence="5" id="KW-0482">Metalloprotease</keyword>
<dbReference type="InterPro" id="IPR050361">
    <property type="entry name" value="MPP/UQCRC_Complex"/>
</dbReference>
<dbReference type="InterPro" id="IPR011249">
    <property type="entry name" value="Metalloenz_LuxS/M16"/>
</dbReference>